<dbReference type="InterPro" id="IPR050361">
    <property type="entry name" value="MPP/UQCRC_Complex"/>
</dbReference>
<evidence type="ECO:0000256" key="5">
    <source>
        <dbReference type="ARBA" id="ARBA00023049"/>
    </source>
</evidence>
<dbReference type="GO" id="GO:0046872">
    <property type="term" value="F:metal ion binding"/>
    <property type="evidence" value="ECO:0007669"/>
    <property type="project" value="UniProtKB-KW"/>
</dbReference>
<feature type="non-terminal residue" evidence="6">
    <location>
        <position position="59"/>
    </location>
</feature>
<sequence>MLAPCRFTGSQILVRDDAMPLAHIALAVEGVGSSNPDVVPLLIASTLIGNWDRTYGGGA</sequence>
<keyword evidence="5" id="KW-0482">Metalloprotease</keyword>
<keyword evidence="3" id="KW-0378">Hydrolase</keyword>
<dbReference type="OrthoDB" id="10251424at2759"/>
<dbReference type="AlphaFoldDB" id="A0A401T0L2"/>
<dbReference type="SUPFAM" id="SSF63411">
    <property type="entry name" value="LuxS/MPP-like metallohydrolase"/>
    <property type="match status" value="1"/>
</dbReference>
<dbReference type="GO" id="GO:0005739">
    <property type="term" value="C:mitochondrion"/>
    <property type="evidence" value="ECO:0007669"/>
    <property type="project" value="TreeGrafter"/>
</dbReference>
<dbReference type="GO" id="GO:0004222">
    <property type="term" value="F:metalloendopeptidase activity"/>
    <property type="evidence" value="ECO:0007669"/>
    <property type="project" value="TreeGrafter"/>
</dbReference>
<dbReference type="Proteomes" id="UP000287033">
    <property type="component" value="Unassembled WGS sequence"/>
</dbReference>
<evidence type="ECO:0000256" key="2">
    <source>
        <dbReference type="ARBA" id="ARBA00022723"/>
    </source>
</evidence>
<keyword evidence="7" id="KW-1185">Reference proteome</keyword>
<comment type="caution">
    <text evidence="6">The sequence shown here is derived from an EMBL/GenBank/DDBJ whole genome shotgun (WGS) entry which is preliminary data.</text>
</comment>
<evidence type="ECO:0000256" key="1">
    <source>
        <dbReference type="ARBA" id="ARBA00022670"/>
    </source>
</evidence>
<evidence type="ECO:0000313" key="7">
    <source>
        <dbReference type="Proteomes" id="UP000287033"/>
    </source>
</evidence>
<gene>
    <name evidence="6" type="ORF">chiPu_0014681</name>
</gene>
<accession>A0A401T0L2</accession>
<dbReference type="STRING" id="137246.A0A401T0L2"/>
<name>A0A401T0L2_CHIPU</name>
<protein>
    <submittedName>
        <fullName evidence="6">Uncharacterized protein</fullName>
    </submittedName>
</protein>
<dbReference type="Gene3D" id="3.30.830.10">
    <property type="entry name" value="Metalloenzyme, LuxS/M16 peptidase-like"/>
    <property type="match status" value="1"/>
</dbReference>
<evidence type="ECO:0000256" key="4">
    <source>
        <dbReference type="ARBA" id="ARBA00022833"/>
    </source>
</evidence>
<dbReference type="InterPro" id="IPR011249">
    <property type="entry name" value="Metalloenz_LuxS/M16"/>
</dbReference>
<proteinExistence type="predicted"/>
<organism evidence="6 7">
    <name type="scientific">Chiloscyllium punctatum</name>
    <name type="common">Brownbanded bambooshark</name>
    <name type="synonym">Hemiscyllium punctatum</name>
    <dbReference type="NCBI Taxonomy" id="137246"/>
    <lineage>
        <taxon>Eukaryota</taxon>
        <taxon>Metazoa</taxon>
        <taxon>Chordata</taxon>
        <taxon>Craniata</taxon>
        <taxon>Vertebrata</taxon>
        <taxon>Chondrichthyes</taxon>
        <taxon>Elasmobranchii</taxon>
        <taxon>Galeomorphii</taxon>
        <taxon>Galeoidea</taxon>
        <taxon>Orectolobiformes</taxon>
        <taxon>Hemiscylliidae</taxon>
        <taxon>Chiloscyllium</taxon>
    </lineage>
</organism>
<dbReference type="PANTHER" id="PTHR11851:SF149">
    <property type="entry name" value="GH01077P"/>
    <property type="match status" value="1"/>
</dbReference>
<evidence type="ECO:0000313" key="6">
    <source>
        <dbReference type="EMBL" id="GCC36189.1"/>
    </source>
</evidence>
<dbReference type="PANTHER" id="PTHR11851">
    <property type="entry name" value="METALLOPROTEASE"/>
    <property type="match status" value="1"/>
</dbReference>
<keyword evidence="4" id="KW-0862">Zinc</keyword>
<keyword evidence="2" id="KW-0479">Metal-binding</keyword>
<keyword evidence="1" id="KW-0645">Protease</keyword>
<dbReference type="EMBL" id="BEZZ01000795">
    <property type="protein sequence ID" value="GCC36189.1"/>
    <property type="molecule type" value="Genomic_DNA"/>
</dbReference>
<reference evidence="6 7" key="1">
    <citation type="journal article" date="2018" name="Nat. Ecol. Evol.">
        <title>Shark genomes provide insights into elasmobranch evolution and the origin of vertebrates.</title>
        <authorList>
            <person name="Hara Y"/>
            <person name="Yamaguchi K"/>
            <person name="Onimaru K"/>
            <person name="Kadota M"/>
            <person name="Koyanagi M"/>
            <person name="Keeley SD"/>
            <person name="Tatsumi K"/>
            <person name="Tanaka K"/>
            <person name="Motone F"/>
            <person name="Kageyama Y"/>
            <person name="Nozu R"/>
            <person name="Adachi N"/>
            <person name="Nishimura O"/>
            <person name="Nakagawa R"/>
            <person name="Tanegashima C"/>
            <person name="Kiyatake I"/>
            <person name="Matsumoto R"/>
            <person name="Murakumo K"/>
            <person name="Nishida K"/>
            <person name="Terakita A"/>
            <person name="Kuratani S"/>
            <person name="Sato K"/>
            <person name="Hyodo S Kuraku.S."/>
        </authorList>
    </citation>
    <scope>NUCLEOTIDE SEQUENCE [LARGE SCALE GENOMIC DNA]</scope>
</reference>
<dbReference type="GO" id="GO:0006627">
    <property type="term" value="P:protein processing involved in protein targeting to mitochondrion"/>
    <property type="evidence" value="ECO:0007669"/>
    <property type="project" value="TreeGrafter"/>
</dbReference>
<evidence type="ECO:0000256" key="3">
    <source>
        <dbReference type="ARBA" id="ARBA00022801"/>
    </source>
</evidence>